<evidence type="ECO:0000256" key="1">
    <source>
        <dbReference type="SAM" id="Phobius"/>
    </source>
</evidence>
<feature type="transmembrane region" description="Helical" evidence="1">
    <location>
        <begin position="28"/>
        <end position="49"/>
    </location>
</feature>
<evidence type="ECO:0000313" key="3">
    <source>
        <dbReference type="Proteomes" id="UP000178179"/>
    </source>
</evidence>
<dbReference type="AlphaFoldDB" id="A0A1G1YW05"/>
<organism evidence="2 3">
    <name type="scientific">Candidatus Colwellbacteria bacterium GWA2_46_10</name>
    <dbReference type="NCBI Taxonomy" id="1797684"/>
    <lineage>
        <taxon>Bacteria</taxon>
        <taxon>Candidatus Colwelliibacteriota</taxon>
    </lineage>
</organism>
<dbReference type="InterPro" id="IPR008910">
    <property type="entry name" value="MSC_TM_helix"/>
</dbReference>
<sequence length="208" mass="22049">MTFQDVVDVLVLSFQQLWADFVGFVPTFTSAVVVFIVGLIVAAALGSLIERIVTALRLDSLLASAGVDAHFRKAGLKLNVGRFFGRLIYWFVLVAFFLAASDILGFFTFSSFLQAVLLYIPQVVVAVLIMLATVILANFLRGLVGASARSGGLESANFLGAITWWAIIVFGVSGALLQLGIATALVQAFITAVFAMFALAGGIAFGMG</sequence>
<keyword evidence="1" id="KW-0472">Membrane</keyword>
<evidence type="ECO:0008006" key="4">
    <source>
        <dbReference type="Google" id="ProtNLM"/>
    </source>
</evidence>
<proteinExistence type="predicted"/>
<name>A0A1G1YW05_9BACT</name>
<feature type="transmembrane region" description="Helical" evidence="1">
    <location>
        <begin position="119"/>
        <end position="144"/>
    </location>
</feature>
<feature type="transmembrane region" description="Helical" evidence="1">
    <location>
        <begin position="87"/>
        <end position="113"/>
    </location>
</feature>
<dbReference type="Proteomes" id="UP000178179">
    <property type="component" value="Unassembled WGS sequence"/>
</dbReference>
<feature type="transmembrane region" description="Helical" evidence="1">
    <location>
        <begin position="156"/>
        <end position="179"/>
    </location>
</feature>
<dbReference type="EMBL" id="MHIS01000014">
    <property type="protein sequence ID" value="OGY56504.1"/>
    <property type="molecule type" value="Genomic_DNA"/>
</dbReference>
<keyword evidence="1" id="KW-0812">Transmembrane</keyword>
<accession>A0A1G1YW05</accession>
<dbReference type="Pfam" id="PF05552">
    <property type="entry name" value="MS_channel_1st_1"/>
    <property type="match status" value="2"/>
</dbReference>
<protein>
    <recommendedName>
        <fullName evidence="4">Small-conductance mechanosensitive ion channel</fullName>
    </recommendedName>
</protein>
<feature type="non-terminal residue" evidence="2">
    <location>
        <position position="208"/>
    </location>
</feature>
<gene>
    <name evidence="2" type="ORF">A2119_00230</name>
</gene>
<reference evidence="2 3" key="1">
    <citation type="journal article" date="2016" name="Nat. Commun.">
        <title>Thousands of microbial genomes shed light on interconnected biogeochemical processes in an aquifer system.</title>
        <authorList>
            <person name="Anantharaman K."/>
            <person name="Brown C.T."/>
            <person name="Hug L.A."/>
            <person name="Sharon I."/>
            <person name="Castelle C.J."/>
            <person name="Probst A.J."/>
            <person name="Thomas B.C."/>
            <person name="Singh A."/>
            <person name="Wilkins M.J."/>
            <person name="Karaoz U."/>
            <person name="Brodie E.L."/>
            <person name="Williams K.H."/>
            <person name="Hubbard S.S."/>
            <person name="Banfield J.F."/>
        </authorList>
    </citation>
    <scope>NUCLEOTIDE SEQUENCE [LARGE SCALE GENOMIC DNA]</scope>
</reference>
<comment type="caution">
    <text evidence="2">The sequence shown here is derived from an EMBL/GenBank/DDBJ whole genome shotgun (WGS) entry which is preliminary data.</text>
</comment>
<feature type="transmembrane region" description="Helical" evidence="1">
    <location>
        <begin position="185"/>
        <end position="207"/>
    </location>
</feature>
<keyword evidence="1" id="KW-1133">Transmembrane helix</keyword>
<evidence type="ECO:0000313" key="2">
    <source>
        <dbReference type="EMBL" id="OGY56504.1"/>
    </source>
</evidence>